<reference evidence="2" key="1">
    <citation type="journal article" date="2023" name="Mol. Phylogenet. Evol.">
        <title>Genome-scale phylogeny and comparative genomics of the fungal order Sordariales.</title>
        <authorList>
            <person name="Hensen N."/>
            <person name="Bonometti L."/>
            <person name="Westerberg I."/>
            <person name="Brannstrom I.O."/>
            <person name="Guillou S."/>
            <person name="Cros-Aarteil S."/>
            <person name="Calhoun S."/>
            <person name="Haridas S."/>
            <person name="Kuo A."/>
            <person name="Mondo S."/>
            <person name="Pangilinan J."/>
            <person name="Riley R."/>
            <person name="LaButti K."/>
            <person name="Andreopoulos B."/>
            <person name="Lipzen A."/>
            <person name="Chen C."/>
            <person name="Yan M."/>
            <person name="Daum C."/>
            <person name="Ng V."/>
            <person name="Clum A."/>
            <person name="Steindorff A."/>
            <person name="Ohm R.A."/>
            <person name="Martin F."/>
            <person name="Silar P."/>
            <person name="Natvig D.O."/>
            <person name="Lalanne C."/>
            <person name="Gautier V."/>
            <person name="Ament-Velasquez S.L."/>
            <person name="Kruys A."/>
            <person name="Hutchinson M.I."/>
            <person name="Powell A.J."/>
            <person name="Barry K."/>
            <person name="Miller A.N."/>
            <person name="Grigoriev I.V."/>
            <person name="Debuchy R."/>
            <person name="Gladieux P."/>
            <person name="Hiltunen Thoren M."/>
            <person name="Johannesson H."/>
        </authorList>
    </citation>
    <scope>NUCLEOTIDE SEQUENCE</scope>
    <source>
        <strain evidence="2">CBS 538.74</strain>
    </source>
</reference>
<protein>
    <recommendedName>
        <fullName evidence="4">Aminoglycoside phosphotransferase domain-containing protein</fullName>
    </recommendedName>
</protein>
<proteinExistence type="predicted"/>
<evidence type="ECO:0000313" key="2">
    <source>
        <dbReference type="EMBL" id="KAK4151653.1"/>
    </source>
</evidence>
<comment type="caution">
    <text evidence="2">The sequence shown here is derived from an EMBL/GenBank/DDBJ whole genome shotgun (WGS) entry which is preliminary data.</text>
</comment>
<gene>
    <name evidence="2" type="ORF">C8A00DRAFT_35695</name>
</gene>
<reference evidence="2" key="2">
    <citation type="submission" date="2023-05" db="EMBL/GenBank/DDBJ databases">
        <authorList>
            <consortium name="Lawrence Berkeley National Laboratory"/>
            <person name="Steindorff A."/>
            <person name="Hensen N."/>
            <person name="Bonometti L."/>
            <person name="Westerberg I."/>
            <person name="Brannstrom I.O."/>
            <person name="Guillou S."/>
            <person name="Cros-Aarteil S."/>
            <person name="Calhoun S."/>
            <person name="Haridas S."/>
            <person name="Kuo A."/>
            <person name="Mondo S."/>
            <person name="Pangilinan J."/>
            <person name="Riley R."/>
            <person name="Labutti K."/>
            <person name="Andreopoulos B."/>
            <person name="Lipzen A."/>
            <person name="Chen C."/>
            <person name="Yanf M."/>
            <person name="Daum C."/>
            <person name="Ng V."/>
            <person name="Clum A."/>
            <person name="Ohm R."/>
            <person name="Martin F."/>
            <person name="Silar P."/>
            <person name="Natvig D."/>
            <person name="Lalanne C."/>
            <person name="Gautier V."/>
            <person name="Ament-Velasquez S.L."/>
            <person name="Kruys A."/>
            <person name="Hutchinson M.I."/>
            <person name="Powell A.J."/>
            <person name="Barry K."/>
            <person name="Miller A.N."/>
            <person name="Grigoriev I.V."/>
            <person name="Debuchy R."/>
            <person name="Gladieux P."/>
            <person name="Thoren M.H."/>
            <person name="Johannesson H."/>
        </authorList>
    </citation>
    <scope>NUCLEOTIDE SEQUENCE</scope>
    <source>
        <strain evidence="2">CBS 538.74</strain>
    </source>
</reference>
<evidence type="ECO:0008006" key="4">
    <source>
        <dbReference type="Google" id="ProtNLM"/>
    </source>
</evidence>
<name>A0AAN6VHM0_9PEZI</name>
<dbReference type="SUPFAM" id="SSF56112">
    <property type="entry name" value="Protein kinase-like (PK-like)"/>
    <property type="match status" value="1"/>
</dbReference>
<dbReference type="AlphaFoldDB" id="A0AAN6VHM0"/>
<dbReference type="InterPro" id="IPR011009">
    <property type="entry name" value="Kinase-like_dom_sf"/>
</dbReference>
<dbReference type="Proteomes" id="UP001302745">
    <property type="component" value="Unassembled WGS sequence"/>
</dbReference>
<feature type="region of interest" description="Disordered" evidence="1">
    <location>
        <begin position="105"/>
        <end position="143"/>
    </location>
</feature>
<keyword evidence="3" id="KW-1185">Reference proteome</keyword>
<sequence>MKNEAPPNHSTPGPNAGAKPLPTWIKLHIAAGAFVKRASRLGPGNVIVLPFSKILKLNVPANEIAAMEFVRANTTIPVPKILDIYDRQPDGTAHILMTQIPGTMRQLTQKRKKQTPPPGRSSSSSSAAPTRLTTAPASTTAWAPTTHGGPFHSAADFHTYVRFGEPLADWAREPDVVAVHGKADREEGGYEVFFSRTRIWPRRISWWILTGGKITGIIDWEFGGWPQWDGWFEAVEREGGIRKYEVERRAEEVIWLRAGPFGYV</sequence>
<organism evidence="2 3">
    <name type="scientific">Chaetomidium leptoderma</name>
    <dbReference type="NCBI Taxonomy" id="669021"/>
    <lineage>
        <taxon>Eukaryota</taxon>
        <taxon>Fungi</taxon>
        <taxon>Dikarya</taxon>
        <taxon>Ascomycota</taxon>
        <taxon>Pezizomycotina</taxon>
        <taxon>Sordariomycetes</taxon>
        <taxon>Sordariomycetidae</taxon>
        <taxon>Sordariales</taxon>
        <taxon>Chaetomiaceae</taxon>
        <taxon>Chaetomidium</taxon>
    </lineage>
</organism>
<dbReference type="EMBL" id="MU857006">
    <property type="protein sequence ID" value="KAK4151653.1"/>
    <property type="molecule type" value="Genomic_DNA"/>
</dbReference>
<evidence type="ECO:0000313" key="3">
    <source>
        <dbReference type="Proteomes" id="UP001302745"/>
    </source>
</evidence>
<accession>A0AAN6VHM0</accession>
<feature type="compositionally biased region" description="Low complexity" evidence="1">
    <location>
        <begin position="120"/>
        <end position="143"/>
    </location>
</feature>
<evidence type="ECO:0000256" key="1">
    <source>
        <dbReference type="SAM" id="MobiDB-lite"/>
    </source>
</evidence>